<dbReference type="KEGG" id="crb:17875509"/>
<reference evidence="9" key="1">
    <citation type="journal article" date="2013" name="Nat. Genet.">
        <title>The Capsella rubella genome and the genomic consequences of rapid mating system evolution.</title>
        <authorList>
            <person name="Slotte T."/>
            <person name="Hazzouri K.M."/>
            <person name="Agren J.A."/>
            <person name="Koenig D."/>
            <person name="Maumus F."/>
            <person name="Guo Y.L."/>
            <person name="Steige K."/>
            <person name="Platts A.E."/>
            <person name="Escobar J.S."/>
            <person name="Newman L.K."/>
            <person name="Wang W."/>
            <person name="Mandakova T."/>
            <person name="Vello E."/>
            <person name="Smith L.M."/>
            <person name="Henz S.R."/>
            <person name="Steffen J."/>
            <person name="Takuno S."/>
            <person name="Brandvain Y."/>
            <person name="Coop G."/>
            <person name="Andolfatto P."/>
            <person name="Hu T.T."/>
            <person name="Blanchette M."/>
            <person name="Clark R.M."/>
            <person name="Quesneville H."/>
            <person name="Nordborg M."/>
            <person name="Gaut B.S."/>
            <person name="Lysak M.A."/>
            <person name="Jenkins J."/>
            <person name="Grimwood J."/>
            <person name="Chapman J."/>
            <person name="Prochnik S."/>
            <person name="Shu S."/>
            <person name="Rokhsar D."/>
            <person name="Schmutz J."/>
            <person name="Weigel D."/>
            <person name="Wright S.I."/>
        </authorList>
    </citation>
    <scope>NUCLEOTIDE SEQUENCE [LARGE SCALE GENOMIC DNA]</scope>
    <source>
        <strain evidence="9">cv. Monte Gargano</strain>
    </source>
</reference>
<dbReference type="PRINTS" id="PR01356">
    <property type="entry name" value="GFGPROTEIN"/>
</dbReference>
<keyword evidence="5 6" id="KW-0460">Magnesium</keyword>
<dbReference type="Gene3D" id="3.90.79.10">
    <property type="entry name" value="Nucleoside Triphosphate Pyrophosphohydrolase"/>
    <property type="match status" value="1"/>
</dbReference>
<evidence type="ECO:0000256" key="3">
    <source>
        <dbReference type="ARBA" id="ARBA00022723"/>
    </source>
</evidence>
<dbReference type="PROSITE" id="PS51462">
    <property type="entry name" value="NUDIX"/>
    <property type="match status" value="1"/>
</dbReference>
<dbReference type="SUPFAM" id="SSF55811">
    <property type="entry name" value="Nudix"/>
    <property type="match status" value="1"/>
</dbReference>
<dbReference type="InterPro" id="IPR040618">
    <property type="entry name" value="Pre-Nudix"/>
</dbReference>
<dbReference type="eggNOG" id="KOG0648">
    <property type="taxonomic scope" value="Eukaryota"/>
</dbReference>
<dbReference type="EC" id="3.6.1.22" evidence="6"/>
<dbReference type="PROSITE" id="PS00893">
    <property type="entry name" value="NUDIX_BOX"/>
    <property type="match status" value="1"/>
</dbReference>
<dbReference type="Pfam" id="PF18290">
    <property type="entry name" value="Nudix_hydro"/>
    <property type="match status" value="1"/>
</dbReference>
<protein>
    <recommendedName>
        <fullName evidence="6">Nudix hydrolase</fullName>
        <shortName evidence="6">AtNUDT</shortName>
        <ecNumber evidence="6">3.6.1.13</ecNumber>
        <ecNumber evidence="6">3.6.1.22</ecNumber>
    </recommendedName>
    <alternativeName>
        <fullName evidence="6">ADP-ribose pyrophosphatase</fullName>
    </alternativeName>
    <alternativeName>
        <fullName evidence="6">NADH pyrophosphatase</fullName>
    </alternativeName>
</protein>
<evidence type="ECO:0000313" key="9">
    <source>
        <dbReference type="Proteomes" id="UP000029121"/>
    </source>
</evidence>
<dbReference type="GO" id="GO:0046872">
    <property type="term" value="F:metal ion binding"/>
    <property type="evidence" value="ECO:0007669"/>
    <property type="project" value="UniProtKB-UniRule"/>
</dbReference>
<comment type="catalytic activity">
    <reaction evidence="6">
        <text>NADH + H2O = reduced beta-nicotinamide D-ribonucleotide + AMP + 2 H(+)</text>
        <dbReference type="Rhea" id="RHEA:48868"/>
        <dbReference type="ChEBI" id="CHEBI:15377"/>
        <dbReference type="ChEBI" id="CHEBI:15378"/>
        <dbReference type="ChEBI" id="CHEBI:57945"/>
        <dbReference type="ChEBI" id="CHEBI:90832"/>
        <dbReference type="ChEBI" id="CHEBI:456215"/>
        <dbReference type="EC" id="3.6.1.22"/>
    </reaction>
</comment>
<dbReference type="CDD" id="cd04670">
    <property type="entry name" value="NUDIX_ASFGF2_Nudt6"/>
    <property type="match status" value="1"/>
</dbReference>
<comment type="similarity">
    <text evidence="2 6">Belongs to the Nudix hydrolase family.</text>
</comment>
<sequence>MDSVSLSEVTVIRRTHLGFMHSFRQPFSGVPISLKFSSSKVEGARAISSSITNNTKSHQFVYGERISATSDSGYKINGVVNIKSRTMISSVKERLLLDATDDQYGGVIVDHRKLPSNPYAFASMLRASLTDWRRKGKKGVWLKLPVEQSELVPIAVKEGFEYHHAEKGYVMLTYWIPEEEPSMLPANASHQVGVGGFVLNQHKEVLVVQEKYCAPSITGLWKLPTGFINESEEIFSGAVREVKEETGVDTEFSEVIAFRHAHNVAFEKSDLFFICMLRPLSDKIIIDDLEIKAAKWMPLVEFVEQPMIREDKMFKRVIEICEARLRHCYCGLSPHRLVSTFDGRPSSLYYNVVNDENDPSHSNCIADYL</sequence>
<dbReference type="FunFam" id="3.40.630.30:FF:000016">
    <property type="entry name" value="nudix hydrolase 2"/>
    <property type="match status" value="1"/>
</dbReference>
<comment type="catalytic activity">
    <reaction evidence="6">
        <text>NAD(+) + H2O = beta-nicotinamide D-ribonucleotide + AMP + 2 H(+)</text>
        <dbReference type="Rhea" id="RHEA:11800"/>
        <dbReference type="ChEBI" id="CHEBI:14649"/>
        <dbReference type="ChEBI" id="CHEBI:15377"/>
        <dbReference type="ChEBI" id="CHEBI:15378"/>
        <dbReference type="ChEBI" id="CHEBI:57540"/>
        <dbReference type="ChEBI" id="CHEBI:456215"/>
        <dbReference type="EC" id="3.6.1.22"/>
    </reaction>
</comment>
<evidence type="ECO:0000256" key="4">
    <source>
        <dbReference type="ARBA" id="ARBA00022801"/>
    </source>
</evidence>
<dbReference type="Proteomes" id="UP000029121">
    <property type="component" value="Unassembled WGS sequence"/>
</dbReference>
<dbReference type="InterPro" id="IPR020084">
    <property type="entry name" value="NUDIX_hydrolase_CS"/>
</dbReference>
<feature type="domain" description="Nudix hydrolase" evidence="7">
    <location>
        <begin position="189"/>
        <end position="319"/>
    </location>
</feature>
<comment type="cofactor">
    <cofactor evidence="1 6">
        <name>Mg(2+)</name>
        <dbReference type="ChEBI" id="CHEBI:18420"/>
    </cofactor>
</comment>
<evidence type="ECO:0000259" key="7">
    <source>
        <dbReference type="PROSITE" id="PS51462"/>
    </source>
</evidence>
<name>R0GMM3_9BRAS</name>
<dbReference type="EC" id="3.6.1.13" evidence="6"/>
<dbReference type="PANTHER" id="PTHR13994">
    <property type="entry name" value="NUDIX HYDROLASE RELATED"/>
    <property type="match status" value="1"/>
</dbReference>
<accession>R0GMM3</accession>
<dbReference type="GO" id="GO:0047631">
    <property type="term" value="F:ADP-ribose diphosphatase activity"/>
    <property type="evidence" value="ECO:0007669"/>
    <property type="project" value="UniProtKB-UniRule"/>
</dbReference>
<dbReference type="GO" id="GO:0035529">
    <property type="term" value="F:NADH pyrophosphatase activity"/>
    <property type="evidence" value="ECO:0007669"/>
    <property type="project" value="UniProtKB-UniRule"/>
</dbReference>
<keyword evidence="3 6" id="KW-0479">Metal-binding</keyword>
<comment type="catalytic activity">
    <reaction evidence="6">
        <text>ADP-D-ribose + H2O = D-ribose 5-phosphate + AMP + 2 H(+)</text>
        <dbReference type="Rhea" id="RHEA:10412"/>
        <dbReference type="ChEBI" id="CHEBI:15377"/>
        <dbReference type="ChEBI" id="CHEBI:15378"/>
        <dbReference type="ChEBI" id="CHEBI:57967"/>
        <dbReference type="ChEBI" id="CHEBI:78346"/>
        <dbReference type="ChEBI" id="CHEBI:456215"/>
        <dbReference type="EC" id="3.6.1.13"/>
    </reaction>
</comment>
<evidence type="ECO:0000256" key="1">
    <source>
        <dbReference type="ARBA" id="ARBA00001946"/>
    </source>
</evidence>
<dbReference type="PANTHER" id="PTHR13994:SF13">
    <property type="entry name" value="FI03680P"/>
    <property type="match status" value="1"/>
</dbReference>
<dbReference type="InterPro" id="IPR000086">
    <property type="entry name" value="NUDIX_hydrolase_dom"/>
</dbReference>
<keyword evidence="9" id="KW-1185">Reference proteome</keyword>
<keyword evidence="4 6" id="KW-0378">Hydrolase</keyword>
<dbReference type="AlphaFoldDB" id="R0GMM3"/>
<dbReference type="OrthoDB" id="447842at2759"/>
<dbReference type="Gene3D" id="3.40.630.30">
    <property type="match status" value="1"/>
</dbReference>
<dbReference type="STRING" id="81985.R0GMM3"/>
<evidence type="ECO:0000256" key="6">
    <source>
        <dbReference type="RuleBase" id="RU368106"/>
    </source>
</evidence>
<evidence type="ECO:0000313" key="8">
    <source>
        <dbReference type="EMBL" id="EOA13560.1"/>
    </source>
</evidence>
<dbReference type="EMBL" id="KB870812">
    <property type="protein sequence ID" value="EOA13560.1"/>
    <property type="molecule type" value="Genomic_DNA"/>
</dbReference>
<organism evidence="8 9">
    <name type="scientific">Capsella rubella</name>
    <dbReference type="NCBI Taxonomy" id="81985"/>
    <lineage>
        <taxon>Eukaryota</taxon>
        <taxon>Viridiplantae</taxon>
        <taxon>Streptophyta</taxon>
        <taxon>Embryophyta</taxon>
        <taxon>Tracheophyta</taxon>
        <taxon>Spermatophyta</taxon>
        <taxon>Magnoliopsida</taxon>
        <taxon>eudicotyledons</taxon>
        <taxon>Gunneridae</taxon>
        <taxon>Pentapetalae</taxon>
        <taxon>rosids</taxon>
        <taxon>malvids</taxon>
        <taxon>Brassicales</taxon>
        <taxon>Brassicaceae</taxon>
        <taxon>Camelineae</taxon>
        <taxon>Capsella</taxon>
    </lineage>
</organism>
<evidence type="ECO:0000256" key="5">
    <source>
        <dbReference type="ARBA" id="ARBA00022842"/>
    </source>
</evidence>
<dbReference type="InterPro" id="IPR003293">
    <property type="entry name" value="Nudix_hydrolase6-like"/>
</dbReference>
<proteinExistence type="inferred from homology"/>
<evidence type="ECO:0000256" key="2">
    <source>
        <dbReference type="ARBA" id="ARBA00005582"/>
    </source>
</evidence>
<dbReference type="Pfam" id="PF00293">
    <property type="entry name" value="NUDIX"/>
    <property type="match status" value="1"/>
</dbReference>
<gene>
    <name evidence="8" type="ORF">CARUB_v10026621mg</name>
</gene>
<comment type="function">
    <text evidence="6">Mediates the hydrolysis of some nucleoside diphosphate derivatives, possibly using both NADH and ADP-ribose as substrates.</text>
</comment>
<dbReference type="InterPro" id="IPR015797">
    <property type="entry name" value="NUDIX_hydrolase-like_dom_sf"/>
</dbReference>
<dbReference type="GO" id="GO:0051287">
    <property type="term" value="F:NAD binding"/>
    <property type="evidence" value="ECO:0007669"/>
    <property type="project" value="UniProtKB-UniRule"/>
</dbReference>
<dbReference type="FunFam" id="3.90.79.10:FF:000015">
    <property type="entry name" value="Nudix hydrolase 8"/>
    <property type="match status" value="1"/>
</dbReference>